<dbReference type="HOGENOM" id="CLU_2621697_0_0_1"/>
<proteinExistence type="predicted"/>
<protein>
    <submittedName>
        <fullName evidence="2">Uncharacterized protein</fullName>
    </submittedName>
</protein>
<feature type="transmembrane region" description="Helical" evidence="1">
    <location>
        <begin position="31"/>
        <end position="58"/>
    </location>
</feature>
<gene>
    <name evidence="2" type="ORF">BOTBODRAFT_25732</name>
</gene>
<dbReference type="EMBL" id="KL198016">
    <property type="protein sequence ID" value="KDQ21311.1"/>
    <property type="molecule type" value="Genomic_DNA"/>
</dbReference>
<evidence type="ECO:0000256" key="1">
    <source>
        <dbReference type="SAM" id="Phobius"/>
    </source>
</evidence>
<dbReference type="Proteomes" id="UP000027195">
    <property type="component" value="Unassembled WGS sequence"/>
</dbReference>
<keyword evidence="1" id="KW-0472">Membrane</keyword>
<evidence type="ECO:0000313" key="3">
    <source>
        <dbReference type="Proteomes" id="UP000027195"/>
    </source>
</evidence>
<name>A0A067NC46_BOTB1</name>
<dbReference type="InParanoid" id="A0A067NC46"/>
<accession>A0A067NC46</accession>
<reference evidence="3" key="1">
    <citation type="journal article" date="2014" name="Proc. Natl. Acad. Sci. U.S.A.">
        <title>Extensive sampling of basidiomycete genomes demonstrates inadequacy of the white-rot/brown-rot paradigm for wood decay fungi.</title>
        <authorList>
            <person name="Riley R."/>
            <person name="Salamov A.A."/>
            <person name="Brown D.W."/>
            <person name="Nagy L.G."/>
            <person name="Floudas D."/>
            <person name="Held B.W."/>
            <person name="Levasseur A."/>
            <person name="Lombard V."/>
            <person name="Morin E."/>
            <person name="Otillar R."/>
            <person name="Lindquist E.A."/>
            <person name="Sun H."/>
            <person name="LaButti K.M."/>
            <person name="Schmutz J."/>
            <person name="Jabbour D."/>
            <person name="Luo H."/>
            <person name="Baker S.E."/>
            <person name="Pisabarro A.G."/>
            <person name="Walton J.D."/>
            <person name="Blanchette R.A."/>
            <person name="Henrissat B."/>
            <person name="Martin F."/>
            <person name="Cullen D."/>
            <person name="Hibbett D.S."/>
            <person name="Grigoriev I.V."/>
        </authorList>
    </citation>
    <scope>NUCLEOTIDE SEQUENCE [LARGE SCALE GENOMIC DNA]</scope>
    <source>
        <strain evidence="3">FD-172 SS1</strain>
    </source>
</reference>
<evidence type="ECO:0000313" key="2">
    <source>
        <dbReference type="EMBL" id="KDQ21311.1"/>
    </source>
</evidence>
<dbReference type="AlphaFoldDB" id="A0A067NC46"/>
<organism evidence="2 3">
    <name type="scientific">Botryobasidium botryosum (strain FD-172 SS1)</name>
    <dbReference type="NCBI Taxonomy" id="930990"/>
    <lineage>
        <taxon>Eukaryota</taxon>
        <taxon>Fungi</taxon>
        <taxon>Dikarya</taxon>
        <taxon>Basidiomycota</taxon>
        <taxon>Agaricomycotina</taxon>
        <taxon>Agaricomycetes</taxon>
        <taxon>Cantharellales</taxon>
        <taxon>Botryobasidiaceae</taxon>
        <taxon>Botryobasidium</taxon>
    </lineage>
</organism>
<keyword evidence="3" id="KW-1185">Reference proteome</keyword>
<sequence length="78" mass="8938">MAEHVHAPVSAPRLGLPADVDSRTVPTAETVIYPLFPLSIFVPFLVFLLTAFSSLFSIRFRVFHILRIIFLYKPRAFY</sequence>
<keyword evidence="1" id="KW-1133">Transmembrane helix</keyword>
<keyword evidence="1" id="KW-0812">Transmembrane</keyword>